<dbReference type="Pfam" id="PF20168">
    <property type="entry name" value="PDS5"/>
    <property type="match status" value="1"/>
</dbReference>
<reference evidence="2" key="1">
    <citation type="submission" date="2017-01" db="EMBL/GenBank/DDBJ databases">
        <authorList>
            <person name="Varghese N."/>
            <person name="Submissions S."/>
        </authorList>
    </citation>
    <scope>NUCLEOTIDE SEQUENCE [LARGE SCALE GENOMIC DNA]</scope>
    <source>
        <strain evidence="2">type strain: HArc-</strain>
    </source>
</reference>
<proteinExistence type="predicted"/>
<name>A0A1N7H6D1_9EURY</name>
<protein>
    <recommendedName>
        <fullName evidence="3">Adaptin N terminal region</fullName>
    </recommendedName>
</protein>
<evidence type="ECO:0000313" key="2">
    <source>
        <dbReference type="Proteomes" id="UP000185936"/>
    </source>
</evidence>
<sequence length="280" mass="29787">MSPPGEALTLLRHSLTLSAITIRPATEFEDFVVYDQHGHGYGHDDLHGLPEATDPDRVDELLDTIQSSDGKEQRLALLRLATIAETDPETCLSAIPVLTTQLKTSEPSVQAEALTALSHIADEHPEQVTPAAEDVLTVLIPTTDSEPLADAISIVAAIADHNPDAVIDAVPKLATLLQDGSPADAKAITALQRIAASYPNTVAPITPQFLTYIEDGDDTQRIGPFAVLGMLSKEYPHVAEDTIPTAIELLDATHYKLCANAAGLLAPSTIVSTKIIIMVT</sequence>
<dbReference type="Gene3D" id="1.25.10.10">
    <property type="entry name" value="Leucine-rich Repeat Variant"/>
    <property type="match status" value="2"/>
</dbReference>
<dbReference type="RefSeq" id="WP_076610856.1">
    <property type="nucleotide sequence ID" value="NZ_FTNR01000027.1"/>
</dbReference>
<accession>A0A1N7H6D1</accession>
<dbReference type="Proteomes" id="UP000185936">
    <property type="component" value="Unassembled WGS sequence"/>
</dbReference>
<evidence type="ECO:0008006" key="3">
    <source>
        <dbReference type="Google" id="ProtNLM"/>
    </source>
</evidence>
<gene>
    <name evidence="1" type="ORF">SAMN05421752_12733</name>
</gene>
<dbReference type="AlphaFoldDB" id="A0A1N7H6D1"/>
<dbReference type="InterPro" id="IPR016024">
    <property type="entry name" value="ARM-type_fold"/>
</dbReference>
<keyword evidence="2" id="KW-1185">Reference proteome</keyword>
<dbReference type="SUPFAM" id="SSF48371">
    <property type="entry name" value="ARM repeat"/>
    <property type="match status" value="1"/>
</dbReference>
<dbReference type="OrthoDB" id="325193at2157"/>
<evidence type="ECO:0000313" key="1">
    <source>
        <dbReference type="EMBL" id="SIS20361.1"/>
    </source>
</evidence>
<dbReference type="EMBL" id="FTNR01000027">
    <property type="protein sequence ID" value="SIS20361.1"/>
    <property type="molecule type" value="Genomic_DNA"/>
</dbReference>
<dbReference type="InterPro" id="IPR011989">
    <property type="entry name" value="ARM-like"/>
</dbReference>
<organism evidence="1 2">
    <name type="scientific">Natronorubrum thiooxidans</name>
    <dbReference type="NCBI Taxonomy" id="308853"/>
    <lineage>
        <taxon>Archaea</taxon>
        <taxon>Methanobacteriati</taxon>
        <taxon>Methanobacteriota</taxon>
        <taxon>Stenosarchaea group</taxon>
        <taxon>Halobacteria</taxon>
        <taxon>Halobacteriales</taxon>
        <taxon>Natrialbaceae</taxon>
        <taxon>Natronorubrum</taxon>
    </lineage>
</organism>
<dbReference type="STRING" id="308853.SAMN05421752_12733"/>